<feature type="chain" id="PRO_5047307024" evidence="4">
    <location>
        <begin position="24"/>
        <end position="372"/>
    </location>
</feature>
<name>A0ABW8GN76_9PROT</name>
<evidence type="ECO:0000259" key="6">
    <source>
        <dbReference type="Pfam" id="PF25967"/>
    </source>
</evidence>
<dbReference type="NCBIfam" id="TIGR01730">
    <property type="entry name" value="RND_mfp"/>
    <property type="match status" value="1"/>
</dbReference>
<reference evidence="8 9" key="1">
    <citation type="submission" date="2024-11" db="EMBL/GenBank/DDBJ databases">
        <authorList>
            <person name="Kaparullina E.N."/>
            <person name="Delegan Y.A."/>
            <person name="Doronina N.V."/>
        </authorList>
    </citation>
    <scope>NUCLEOTIDE SEQUENCE [LARGE SCALE GENOMIC DNA]</scope>
    <source>
        <strain evidence="8 9">7sh_L</strain>
    </source>
</reference>
<evidence type="ECO:0000259" key="7">
    <source>
        <dbReference type="Pfam" id="PF25973"/>
    </source>
</evidence>
<dbReference type="SUPFAM" id="SSF111369">
    <property type="entry name" value="HlyD-like secretion proteins"/>
    <property type="match status" value="1"/>
</dbReference>
<dbReference type="Pfam" id="PF25954">
    <property type="entry name" value="Beta-barrel_RND_2"/>
    <property type="match status" value="1"/>
</dbReference>
<evidence type="ECO:0000259" key="5">
    <source>
        <dbReference type="Pfam" id="PF25954"/>
    </source>
</evidence>
<dbReference type="PANTHER" id="PTHR30097">
    <property type="entry name" value="CATION EFFLUX SYSTEM PROTEIN CUSB"/>
    <property type="match status" value="1"/>
</dbReference>
<dbReference type="Gene3D" id="1.10.287.470">
    <property type="entry name" value="Helix hairpin bin"/>
    <property type="match status" value="1"/>
</dbReference>
<dbReference type="EMBL" id="JBIWXY010000002">
    <property type="protein sequence ID" value="MFJ5446873.1"/>
    <property type="molecule type" value="Genomic_DNA"/>
</dbReference>
<dbReference type="PROSITE" id="PS51257">
    <property type="entry name" value="PROKAR_LIPOPROTEIN"/>
    <property type="match status" value="1"/>
</dbReference>
<keyword evidence="9" id="KW-1185">Reference proteome</keyword>
<gene>
    <name evidence="8" type="ORF">ACIKP9_11585</name>
</gene>
<feature type="domain" description="CzcB-like barrel-sandwich hybrid" evidence="7">
    <location>
        <begin position="77"/>
        <end position="221"/>
    </location>
</feature>
<dbReference type="InterPro" id="IPR051909">
    <property type="entry name" value="MFP_Cation_Efflux"/>
</dbReference>
<organism evidence="8 9">
    <name type="scientific">Methylobacillus methanolivorans</name>
    <dbReference type="NCBI Taxonomy" id="1848927"/>
    <lineage>
        <taxon>Bacteria</taxon>
        <taxon>Pseudomonadati</taxon>
        <taxon>Pseudomonadota</taxon>
        <taxon>Betaproteobacteria</taxon>
        <taxon>Nitrosomonadales</taxon>
        <taxon>Methylophilaceae</taxon>
        <taxon>Methylobacillus</taxon>
    </lineage>
</organism>
<dbReference type="Gene3D" id="2.40.420.20">
    <property type="match status" value="1"/>
</dbReference>
<feature type="domain" description="Multidrug resistance protein MdtA-like C-terminal permuted SH3" evidence="6">
    <location>
        <begin position="304"/>
        <end position="365"/>
    </location>
</feature>
<keyword evidence="2" id="KW-0813">Transport</keyword>
<feature type="coiled-coil region" evidence="3">
    <location>
        <begin position="114"/>
        <end position="141"/>
    </location>
</feature>
<protein>
    <submittedName>
        <fullName evidence="8">Efflux RND transporter periplasmic adaptor subunit</fullName>
    </submittedName>
</protein>
<evidence type="ECO:0000256" key="1">
    <source>
        <dbReference type="ARBA" id="ARBA00009477"/>
    </source>
</evidence>
<proteinExistence type="inferred from homology"/>
<dbReference type="RefSeq" id="WP_400882960.1">
    <property type="nucleotide sequence ID" value="NZ_JBIWXY010000002.1"/>
</dbReference>
<keyword evidence="3" id="KW-0175">Coiled coil</keyword>
<evidence type="ECO:0000256" key="2">
    <source>
        <dbReference type="ARBA" id="ARBA00022448"/>
    </source>
</evidence>
<dbReference type="InterPro" id="IPR058792">
    <property type="entry name" value="Beta-barrel_RND_2"/>
</dbReference>
<feature type="signal peptide" evidence="4">
    <location>
        <begin position="1"/>
        <end position="23"/>
    </location>
</feature>
<dbReference type="InterPro" id="IPR006143">
    <property type="entry name" value="RND_pump_MFP"/>
</dbReference>
<dbReference type="Proteomes" id="UP001617669">
    <property type="component" value="Unassembled WGS sequence"/>
</dbReference>
<evidence type="ECO:0000313" key="9">
    <source>
        <dbReference type="Proteomes" id="UP001617669"/>
    </source>
</evidence>
<comment type="caution">
    <text evidence="8">The sequence shown here is derived from an EMBL/GenBank/DDBJ whole genome shotgun (WGS) entry which is preliminary data.</text>
</comment>
<feature type="domain" description="CusB-like beta-barrel" evidence="5">
    <location>
        <begin position="224"/>
        <end position="301"/>
    </location>
</feature>
<dbReference type="InterPro" id="IPR058647">
    <property type="entry name" value="BSH_CzcB-like"/>
</dbReference>
<accession>A0ABW8GN76</accession>
<evidence type="ECO:0000256" key="3">
    <source>
        <dbReference type="SAM" id="Coils"/>
    </source>
</evidence>
<dbReference type="Pfam" id="PF25967">
    <property type="entry name" value="RND-MFP_C"/>
    <property type="match status" value="1"/>
</dbReference>
<evidence type="ECO:0000313" key="8">
    <source>
        <dbReference type="EMBL" id="MFJ5446873.1"/>
    </source>
</evidence>
<dbReference type="Gene3D" id="2.40.30.170">
    <property type="match status" value="1"/>
</dbReference>
<comment type="similarity">
    <text evidence="1">Belongs to the membrane fusion protein (MFP) (TC 8.A.1) family.</text>
</comment>
<dbReference type="InterPro" id="IPR058627">
    <property type="entry name" value="MdtA-like_C"/>
</dbReference>
<keyword evidence="4" id="KW-0732">Signal</keyword>
<dbReference type="Pfam" id="PF25973">
    <property type="entry name" value="BSH_CzcB"/>
    <property type="match status" value="1"/>
</dbReference>
<sequence>MKRCGVWWLCAVLALAGCGGKAAAPQAAEPKLSREGGLVSVAADSPLRSSLVVEAVQTQALSLTIDAPGVIEAMPERVVKITPPLVGRIVKLQHGLGDAVYAGELLVTLDSAELAAAYSDNAKAQALLQQARREFARQESLMQDNIPARKEFEAAQLALAAAENDARASSERLAQLGVAVQAQSHREYGLRSPIAGRVVELSGAQGGYWNDVTAPLMTVADLSSVWVSASIAEKDIAQMFVGQDAHIKLNAYGEQVFSGRVKYIGDLLDPETRTVKVRVLVDNRQGQFKPGMFARATFAGQSHQAILVPASALVQSGLYTRVFVEHAPFQFESRMVTIGATVSSTVGEQVEILDGLQAGERVVTHNGVMLND</sequence>
<evidence type="ECO:0000256" key="4">
    <source>
        <dbReference type="SAM" id="SignalP"/>
    </source>
</evidence>